<comment type="caution">
    <text evidence="1">The sequence shown here is derived from an EMBL/GenBank/DDBJ whole genome shotgun (WGS) entry which is preliminary data.</text>
</comment>
<keyword evidence="2" id="KW-1185">Reference proteome</keyword>
<dbReference type="Proteomes" id="UP000824533">
    <property type="component" value="Linkage Group LG12"/>
</dbReference>
<accession>A0ACC1CZA5</accession>
<evidence type="ECO:0000313" key="1">
    <source>
        <dbReference type="EMBL" id="KAJ0176927.1"/>
    </source>
</evidence>
<reference evidence="1 2" key="1">
    <citation type="journal article" date="2021" name="Front. Genet.">
        <title>Chromosome-Level Genome Assembly Reveals Significant Gene Expansion in the Toll and IMD Signaling Pathways of Dendrolimus kikuchii.</title>
        <authorList>
            <person name="Zhou J."/>
            <person name="Wu P."/>
            <person name="Xiong Z."/>
            <person name="Liu N."/>
            <person name="Zhao N."/>
            <person name="Ji M."/>
            <person name="Qiu Y."/>
            <person name="Yang B."/>
        </authorList>
    </citation>
    <scope>NUCLEOTIDE SEQUENCE [LARGE SCALE GENOMIC DNA]</scope>
    <source>
        <strain evidence="1">Ann1</strain>
    </source>
</reference>
<name>A0ACC1CZA5_9NEOP</name>
<sequence>MAESTNKADKIGTGVAVKGHSETENSVADFIVIGGGTAGCVVANRLSEDPNITVLLIEAGGIPPKESLMPALLLYNKNNRTNWDIETQGDGYTFSGYKNKNYDLIQGKMLGGCSSLNLMNYFPIAPIDFNYWAKLVNNSVWSWDSVNKNYLIKKIENMQSKKVLNSANRKYYGTKGLLKLTVASFKKIKKYLDGFKEVGKNIIDVFTPNNFVAYGPPTQTLANDYRQSSAYAYLSPIRKRKNLHVLINTEAIEILFDGSRAIGVKVVNKGKKYTLRAKKGIIVAAGAINSPKLLMLSGIGPKEHLKSFGINVKINLRVGYNLQDHVSVTLYHKTGVKVSKSLEQHDAIESILGTSSVNESTKNPEYLSLIHVQSRETALKYCAYFEGVENKICDSIFAECDNNEIISSQLAPLHPISRGRVKLRSSNYKDSPVVVPKYYDNDKELSNHVKYLKDYLKVFDSESFKKLGVKFLKPKLLKCDMFVNDSDDYWKCFILSLTTSFRHYCGTCAMGSVVDNRLKVYGTQNLYVADTSMFPIINSGGPAGVAMMVGEVAADIIKEDYGIRN</sequence>
<dbReference type="EMBL" id="CM034398">
    <property type="protein sequence ID" value="KAJ0176927.1"/>
    <property type="molecule type" value="Genomic_DNA"/>
</dbReference>
<evidence type="ECO:0000313" key="2">
    <source>
        <dbReference type="Proteomes" id="UP000824533"/>
    </source>
</evidence>
<organism evidence="1 2">
    <name type="scientific">Dendrolimus kikuchii</name>
    <dbReference type="NCBI Taxonomy" id="765133"/>
    <lineage>
        <taxon>Eukaryota</taxon>
        <taxon>Metazoa</taxon>
        <taxon>Ecdysozoa</taxon>
        <taxon>Arthropoda</taxon>
        <taxon>Hexapoda</taxon>
        <taxon>Insecta</taxon>
        <taxon>Pterygota</taxon>
        <taxon>Neoptera</taxon>
        <taxon>Endopterygota</taxon>
        <taxon>Lepidoptera</taxon>
        <taxon>Glossata</taxon>
        <taxon>Ditrysia</taxon>
        <taxon>Bombycoidea</taxon>
        <taxon>Lasiocampidae</taxon>
        <taxon>Dendrolimus</taxon>
    </lineage>
</organism>
<gene>
    <name evidence="1" type="ORF">K1T71_006936</name>
</gene>
<protein>
    <submittedName>
        <fullName evidence="1">Uncharacterized protein</fullName>
    </submittedName>
</protein>
<proteinExistence type="predicted"/>